<evidence type="ECO:0000313" key="1">
    <source>
        <dbReference type="EMBL" id="GGC59893.1"/>
    </source>
</evidence>
<dbReference type="EMBL" id="BMHL01000011">
    <property type="protein sequence ID" value="GGC59893.1"/>
    <property type="molecule type" value="Genomic_DNA"/>
</dbReference>
<name>A0ABQ1N8G4_9BURK</name>
<protein>
    <submittedName>
        <fullName evidence="1">Uncharacterized protein</fullName>
    </submittedName>
</protein>
<dbReference type="Proteomes" id="UP000602004">
    <property type="component" value="Unassembled WGS sequence"/>
</dbReference>
<gene>
    <name evidence="1" type="ORF">GCM10011400_54570</name>
</gene>
<comment type="caution">
    <text evidence="1">The sequence shown here is derived from an EMBL/GenBank/DDBJ whole genome shotgun (WGS) entry which is preliminary data.</text>
</comment>
<organism evidence="1 2">
    <name type="scientific">Paraburkholderia caffeinilytica</name>
    <dbReference type="NCBI Taxonomy" id="1761016"/>
    <lineage>
        <taxon>Bacteria</taxon>
        <taxon>Pseudomonadati</taxon>
        <taxon>Pseudomonadota</taxon>
        <taxon>Betaproteobacteria</taxon>
        <taxon>Burkholderiales</taxon>
        <taxon>Burkholderiaceae</taxon>
        <taxon>Paraburkholderia</taxon>
    </lineage>
</organism>
<proteinExistence type="predicted"/>
<reference evidence="2" key="1">
    <citation type="journal article" date="2019" name="Int. J. Syst. Evol. Microbiol.">
        <title>The Global Catalogue of Microorganisms (GCM) 10K type strain sequencing project: providing services to taxonomists for standard genome sequencing and annotation.</title>
        <authorList>
            <consortium name="The Broad Institute Genomics Platform"/>
            <consortium name="The Broad Institute Genome Sequencing Center for Infectious Disease"/>
            <person name="Wu L."/>
            <person name="Ma J."/>
        </authorList>
    </citation>
    <scope>NUCLEOTIDE SEQUENCE [LARGE SCALE GENOMIC DNA]</scope>
    <source>
        <strain evidence="2">CGMCC 1.15103</strain>
    </source>
</reference>
<evidence type="ECO:0000313" key="2">
    <source>
        <dbReference type="Proteomes" id="UP000602004"/>
    </source>
</evidence>
<keyword evidence="2" id="KW-1185">Reference proteome</keyword>
<accession>A0ABQ1N8G4</accession>
<sequence length="100" mass="11368">MLRHGQQADQDQHRARIADSAAQTCAGQNVVDGSAVTATVASQQLFRDPAGCKHARSRDRTCSKRSRCEHGDERCGDKAGKFDYGIRDYRNYRNYRDYRD</sequence>